<evidence type="ECO:0000256" key="2">
    <source>
        <dbReference type="SAM" id="Phobius"/>
    </source>
</evidence>
<feature type="transmembrane region" description="Helical" evidence="2">
    <location>
        <begin position="49"/>
        <end position="71"/>
    </location>
</feature>
<accession>A0A239B800</accession>
<organism evidence="3 4">
    <name type="scientific">Actinacidiphila glaucinigra</name>
    <dbReference type="NCBI Taxonomy" id="235986"/>
    <lineage>
        <taxon>Bacteria</taxon>
        <taxon>Bacillati</taxon>
        <taxon>Actinomycetota</taxon>
        <taxon>Actinomycetes</taxon>
        <taxon>Kitasatosporales</taxon>
        <taxon>Streptomycetaceae</taxon>
        <taxon>Actinacidiphila</taxon>
    </lineage>
</organism>
<sequence>MSGVNAEPEPEEEWELGVLLERVVPQTPAPHDRMTQIRRRVRRHRRRRVAVGAAAALGGLTAAAVVAAALLQPTDPAMPRGQHVVPAASPDRAMPAPGSPLPSPTRSTDSAYDLVSLDALSGLRLKLPGSGWTSLVATAPDGRVVGFVGAQPLQERNECTKQEMVAYSVCPPVGKVAVGGALISFRQVDKLGGGSLPGRFVVKGVADAGDGCRALGGGRELTAWGQAPDRSSAVGLVVSACFDRPAKGTVEGVIAGLKGGTYTAALPGGSTMPGTSG</sequence>
<evidence type="ECO:0000256" key="1">
    <source>
        <dbReference type="SAM" id="MobiDB-lite"/>
    </source>
</evidence>
<dbReference type="Proteomes" id="UP000198280">
    <property type="component" value="Unassembled WGS sequence"/>
</dbReference>
<protein>
    <submittedName>
        <fullName evidence="3">Uncharacterized protein</fullName>
    </submittedName>
</protein>
<proteinExistence type="predicted"/>
<keyword evidence="4" id="KW-1185">Reference proteome</keyword>
<dbReference type="AlphaFoldDB" id="A0A239B800"/>
<evidence type="ECO:0000313" key="4">
    <source>
        <dbReference type="Proteomes" id="UP000198280"/>
    </source>
</evidence>
<reference evidence="3 4" key="1">
    <citation type="submission" date="2017-06" db="EMBL/GenBank/DDBJ databases">
        <authorList>
            <person name="Kim H.J."/>
            <person name="Triplett B.A."/>
        </authorList>
    </citation>
    <scope>NUCLEOTIDE SEQUENCE [LARGE SCALE GENOMIC DNA]</scope>
    <source>
        <strain evidence="3 4">CGMCC 4.1858</strain>
    </source>
</reference>
<keyword evidence="2" id="KW-0812">Transmembrane</keyword>
<name>A0A239B800_9ACTN</name>
<dbReference type="EMBL" id="FZOF01000002">
    <property type="protein sequence ID" value="SNS04075.1"/>
    <property type="molecule type" value="Genomic_DNA"/>
</dbReference>
<gene>
    <name evidence="3" type="ORF">SAMN05216252_102451</name>
</gene>
<evidence type="ECO:0000313" key="3">
    <source>
        <dbReference type="EMBL" id="SNS04075.1"/>
    </source>
</evidence>
<keyword evidence="2" id="KW-0472">Membrane</keyword>
<keyword evidence="2" id="KW-1133">Transmembrane helix</keyword>
<feature type="region of interest" description="Disordered" evidence="1">
    <location>
        <begin position="88"/>
        <end position="107"/>
    </location>
</feature>